<protein>
    <recommendedName>
        <fullName evidence="5">Helix-turn-helix domain-containing protein</fullName>
    </recommendedName>
</protein>
<evidence type="ECO:0000313" key="3">
    <source>
        <dbReference type="EMBL" id="MCB5200846.1"/>
    </source>
</evidence>
<dbReference type="RefSeq" id="WP_226749295.1">
    <property type="nucleotide sequence ID" value="NZ_JAJATZ010000015.1"/>
</dbReference>
<keyword evidence="1" id="KW-0175">Coiled coil</keyword>
<feature type="region of interest" description="Disordered" evidence="2">
    <location>
        <begin position="1"/>
        <end position="36"/>
    </location>
</feature>
<name>A0ABS8BYN3_9RHOB</name>
<accession>A0ABS8BYN3</accession>
<evidence type="ECO:0008006" key="5">
    <source>
        <dbReference type="Google" id="ProtNLM"/>
    </source>
</evidence>
<evidence type="ECO:0000313" key="4">
    <source>
        <dbReference type="Proteomes" id="UP001138961"/>
    </source>
</evidence>
<gene>
    <name evidence="3" type="ORF">LGQ03_16535</name>
</gene>
<comment type="caution">
    <text evidence="3">The sequence shown here is derived from an EMBL/GenBank/DDBJ whole genome shotgun (WGS) entry which is preliminary data.</text>
</comment>
<keyword evidence="4" id="KW-1185">Reference proteome</keyword>
<feature type="compositionally biased region" description="Basic and acidic residues" evidence="2">
    <location>
        <begin position="22"/>
        <end position="36"/>
    </location>
</feature>
<sequence length="130" mass="14517">MGLSLRQAADQCGKSRSTIHRALKDGRLSGKQDDKGEWSIEGAELARVFPWDSRGHGEREATEQQRATPDMGEIMAVKVAMLEQQLEREQETVADLRKRLDRAEDRVTALTDQRVGAGASKGWLARIMGR</sequence>
<dbReference type="EMBL" id="JAJATZ010000015">
    <property type="protein sequence ID" value="MCB5200846.1"/>
    <property type="molecule type" value="Genomic_DNA"/>
</dbReference>
<feature type="coiled-coil region" evidence="1">
    <location>
        <begin position="79"/>
        <end position="113"/>
    </location>
</feature>
<proteinExistence type="predicted"/>
<evidence type="ECO:0000256" key="1">
    <source>
        <dbReference type="SAM" id="Coils"/>
    </source>
</evidence>
<evidence type="ECO:0000256" key="2">
    <source>
        <dbReference type="SAM" id="MobiDB-lite"/>
    </source>
</evidence>
<dbReference type="Proteomes" id="UP001138961">
    <property type="component" value="Unassembled WGS sequence"/>
</dbReference>
<reference evidence="3" key="1">
    <citation type="submission" date="2021-10" db="EMBL/GenBank/DDBJ databases">
        <title>Loktanella gaetbuli sp. nov., isolated from a tidal flat.</title>
        <authorList>
            <person name="Park S."/>
            <person name="Yoon J.-H."/>
        </authorList>
    </citation>
    <scope>NUCLEOTIDE SEQUENCE</scope>
    <source>
        <strain evidence="3">TSTF-M6</strain>
    </source>
</reference>
<organism evidence="3 4">
    <name type="scientific">Loktanella gaetbuli</name>
    <dbReference type="NCBI Taxonomy" id="2881335"/>
    <lineage>
        <taxon>Bacteria</taxon>
        <taxon>Pseudomonadati</taxon>
        <taxon>Pseudomonadota</taxon>
        <taxon>Alphaproteobacteria</taxon>
        <taxon>Rhodobacterales</taxon>
        <taxon>Roseobacteraceae</taxon>
        <taxon>Loktanella</taxon>
    </lineage>
</organism>